<keyword evidence="9" id="KW-1185">Reference proteome</keyword>
<comment type="function">
    <text evidence="1">Catalyzes the reversible oxidation of malate to oxaloacetate.</text>
</comment>
<sequence>MDLTLLDKDRKSAWAHGLDIAHSTFHSTQSPVDQETADSFGAIQAVGSDGLDDLDPDLIVFTAAAPQPADATSADARDAELEANRSIVDSVAPALRSNRPVPVLVLSNPIDRITYRLWKQVGWSRKYFLGYSVSETARVAHRISEIQDVHPGTVYCPVMGEHGSEIVPIFSRLRIDGVATTLTDEQRSDVRRYAREIPFEIAKERGVSETSRWVTSAGVVRIIRKMMANDPSPTCLSTPLAGEYGFSDGCLSVPVVLTLDGVTDIIEWDLSADEKQRLKSAHETICTDIEVQNL</sequence>
<evidence type="ECO:0000256" key="5">
    <source>
        <dbReference type="PIRSR" id="PIRSR000102-1"/>
    </source>
</evidence>
<dbReference type="AlphaFoldDB" id="W0JU22"/>
<feature type="binding site" evidence="6">
    <location>
        <position position="84"/>
    </location>
    <ligand>
        <name>NAD(+)</name>
        <dbReference type="ChEBI" id="CHEBI:57540"/>
    </ligand>
</feature>
<dbReference type="PANTHER" id="PTHR43128">
    <property type="entry name" value="L-2-HYDROXYCARBOXYLATE DEHYDROGENASE (NAD(P)(+))"/>
    <property type="match status" value="1"/>
</dbReference>
<dbReference type="EMBL" id="CP007057">
    <property type="protein sequence ID" value="AHG02101.1"/>
    <property type="molecule type" value="Genomic_DNA"/>
</dbReference>
<dbReference type="InterPro" id="IPR022383">
    <property type="entry name" value="Lactate/malate_DH_C"/>
</dbReference>
<dbReference type="KEGG" id="hlr:HALLA_01995"/>
<evidence type="ECO:0000256" key="3">
    <source>
        <dbReference type="ARBA" id="ARBA00022532"/>
    </source>
</evidence>
<organism evidence="8 9">
    <name type="scientific">Halostagnicola larsenii XH-48</name>
    <dbReference type="NCBI Taxonomy" id="797299"/>
    <lineage>
        <taxon>Archaea</taxon>
        <taxon>Methanobacteriati</taxon>
        <taxon>Methanobacteriota</taxon>
        <taxon>Stenosarchaea group</taxon>
        <taxon>Halobacteria</taxon>
        <taxon>Halobacteriales</taxon>
        <taxon>Natrialbaceae</taxon>
        <taxon>Halostagnicola</taxon>
    </lineage>
</organism>
<dbReference type="eggNOG" id="arCOG00246">
    <property type="taxonomic scope" value="Archaea"/>
</dbReference>
<keyword evidence="3" id="KW-0816">Tricarboxylic acid cycle</keyword>
<dbReference type="EC" id="1.1.1.37" evidence="2"/>
<reference evidence="8 9" key="1">
    <citation type="submission" date="2014-01" db="EMBL/GenBank/DDBJ databases">
        <authorList>
            <consortium name="DOE Joint Genome Institute"/>
            <person name="Anderson I."/>
            <person name="Huntemann M."/>
            <person name="Han J."/>
            <person name="Chen A."/>
            <person name="Kyrpides N."/>
            <person name="Mavromatis K."/>
            <person name="Markowitz V."/>
            <person name="Palaniappan K."/>
            <person name="Ivanova N."/>
            <person name="Schaumberg A."/>
            <person name="Pati A."/>
            <person name="Liolios K."/>
            <person name="Nordberg H.P."/>
            <person name="Cantor M.N."/>
            <person name="Hua S.X."/>
            <person name="Woyke T."/>
        </authorList>
    </citation>
    <scope>NUCLEOTIDE SEQUENCE [LARGE SCALE GENOMIC DNA]</scope>
    <source>
        <strain evidence="8 9">XH-48</strain>
        <plasmid evidence="9">2</plasmid>
    </source>
</reference>
<keyword evidence="8" id="KW-0614">Plasmid</keyword>
<dbReference type="InterPro" id="IPR036291">
    <property type="entry name" value="NAD(P)-bd_dom_sf"/>
</dbReference>
<dbReference type="InterPro" id="IPR015955">
    <property type="entry name" value="Lactate_DH/Glyco_Ohase_4_C"/>
</dbReference>
<gene>
    <name evidence="8" type="ORF">HALLA_01995</name>
</gene>
<dbReference type="GO" id="GO:0006099">
    <property type="term" value="P:tricarboxylic acid cycle"/>
    <property type="evidence" value="ECO:0007669"/>
    <property type="project" value="UniProtKB-KW"/>
</dbReference>
<accession>W0JU22</accession>
<geneLocation type="plasmid" evidence="8">
    <name>unnamed</name>
</geneLocation>
<dbReference type="PANTHER" id="PTHR43128:SF16">
    <property type="entry name" value="L-LACTATE DEHYDROGENASE"/>
    <property type="match status" value="1"/>
</dbReference>
<feature type="domain" description="Lactate/malate dehydrogenase C-terminal" evidence="7">
    <location>
        <begin position="136"/>
        <end position="290"/>
    </location>
</feature>
<dbReference type="Gene3D" id="3.90.110.10">
    <property type="entry name" value="Lactate dehydrogenase/glycoside hydrolase, family 4, C-terminal"/>
    <property type="match status" value="1"/>
</dbReference>
<feature type="active site" description="Proton acceptor" evidence="5">
    <location>
        <position position="162"/>
    </location>
</feature>
<dbReference type="SUPFAM" id="SSF56327">
    <property type="entry name" value="LDH C-terminal domain-like"/>
    <property type="match status" value="1"/>
</dbReference>
<evidence type="ECO:0000313" key="8">
    <source>
        <dbReference type="EMBL" id="AHG02101.1"/>
    </source>
</evidence>
<dbReference type="SUPFAM" id="SSF51735">
    <property type="entry name" value="NAD(P)-binding Rossmann-fold domains"/>
    <property type="match status" value="1"/>
</dbReference>
<evidence type="ECO:0000313" key="9">
    <source>
        <dbReference type="Proteomes" id="UP000019024"/>
    </source>
</evidence>
<evidence type="ECO:0000259" key="7">
    <source>
        <dbReference type="Pfam" id="PF02866"/>
    </source>
</evidence>
<evidence type="ECO:0000256" key="1">
    <source>
        <dbReference type="ARBA" id="ARBA00003966"/>
    </source>
</evidence>
<dbReference type="HOGENOM" id="CLU_045401_2_2_2"/>
<dbReference type="Gene3D" id="3.40.50.720">
    <property type="entry name" value="NAD(P)-binding Rossmann-like Domain"/>
    <property type="match status" value="1"/>
</dbReference>
<dbReference type="InterPro" id="IPR001557">
    <property type="entry name" value="L-lactate/malate_DH"/>
</dbReference>
<dbReference type="GO" id="GO:0006089">
    <property type="term" value="P:lactate metabolic process"/>
    <property type="evidence" value="ECO:0007669"/>
    <property type="project" value="TreeGrafter"/>
</dbReference>
<dbReference type="Pfam" id="PF02866">
    <property type="entry name" value="Ldh_1_C"/>
    <property type="match status" value="1"/>
</dbReference>
<evidence type="ECO:0000256" key="2">
    <source>
        <dbReference type="ARBA" id="ARBA00012995"/>
    </source>
</evidence>
<dbReference type="GO" id="GO:0004459">
    <property type="term" value="F:L-lactate dehydrogenase (NAD+) activity"/>
    <property type="evidence" value="ECO:0007669"/>
    <property type="project" value="TreeGrafter"/>
</dbReference>
<evidence type="ECO:0000256" key="6">
    <source>
        <dbReference type="PIRSR" id="PIRSR000102-3"/>
    </source>
</evidence>
<dbReference type="PIRSF" id="PIRSF000102">
    <property type="entry name" value="Lac_mal_DH"/>
    <property type="match status" value="1"/>
</dbReference>
<protein>
    <recommendedName>
        <fullName evidence="2">malate dehydrogenase</fullName>
        <ecNumber evidence="2">1.1.1.37</ecNumber>
    </recommendedName>
</protein>
<evidence type="ECO:0000256" key="4">
    <source>
        <dbReference type="ARBA" id="ARBA00048313"/>
    </source>
</evidence>
<dbReference type="GO" id="GO:0030060">
    <property type="term" value="F:L-malate dehydrogenase (NAD+) activity"/>
    <property type="evidence" value="ECO:0007669"/>
    <property type="project" value="UniProtKB-EC"/>
</dbReference>
<proteinExistence type="predicted"/>
<comment type="catalytic activity">
    <reaction evidence="4">
        <text>(S)-malate + NAD(+) = oxaloacetate + NADH + H(+)</text>
        <dbReference type="Rhea" id="RHEA:21432"/>
        <dbReference type="ChEBI" id="CHEBI:15378"/>
        <dbReference type="ChEBI" id="CHEBI:15589"/>
        <dbReference type="ChEBI" id="CHEBI:16452"/>
        <dbReference type="ChEBI" id="CHEBI:57540"/>
        <dbReference type="ChEBI" id="CHEBI:57945"/>
        <dbReference type="EC" id="1.1.1.37"/>
    </reaction>
</comment>
<dbReference type="Proteomes" id="UP000019024">
    <property type="component" value="Plasmid unnamed2"/>
</dbReference>
<keyword evidence="6" id="KW-0520">NAD</keyword>
<name>W0JU22_9EURY</name>